<dbReference type="InterPro" id="IPR000983">
    <property type="entry name" value="Bac_GSPG_pilin"/>
</dbReference>
<dbReference type="RefSeq" id="WP_087286977.1">
    <property type="nucleotide sequence ID" value="NZ_NFJD01000001.1"/>
</dbReference>
<gene>
    <name evidence="7" type="ORF">B5F75_01710</name>
</gene>
<dbReference type="GO" id="GO:0015628">
    <property type="term" value="P:protein secretion by the type II secretion system"/>
    <property type="evidence" value="ECO:0007669"/>
    <property type="project" value="InterPro"/>
</dbReference>
<dbReference type="OrthoDB" id="9920066at2"/>
<keyword evidence="8" id="KW-1185">Reference proteome</keyword>
<evidence type="ECO:0000256" key="4">
    <source>
        <dbReference type="ARBA" id="ARBA00022989"/>
    </source>
</evidence>
<evidence type="ECO:0000256" key="3">
    <source>
        <dbReference type="ARBA" id="ARBA00022692"/>
    </source>
</evidence>
<proteinExistence type="predicted"/>
<dbReference type="InterPro" id="IPR012902">
    <property type="entry name" value="N_methyl_site"/>
</dbReference>
<dbReference type="PANTHER" id="PTHR30093:SF44">
    <property type="entry name" value="TYPE II SECRETION SYSTEM CORE PROTEIN G"/>
    <property type="match status" value="1"/>
</dbReference>
<keyword evidence="3 6" id="KW-0812">Transmembrane</keyword>
<evidence type="ECO:0000256" key="5">
    <source>
        <dbReference type="ARBA" id="ARBA00023136"/>
    </source>
</evidence>
<keyword evidence="4 6" id="KW-1133">Transmembrane helix</keyword>
<comment type="caution">
    <text evidence="7">The sequence shown here is derived from an EMBL/GenBank/DDBJ whole genome shotgun (WGS) entry which is preliminary data.</text>
</comment>
<keyword evidence="2" id="KW-0488">Methylation</keyword>
<dbReference type="EMBL" id="NFJD01000001">
    <property type="protein sequence ID" value="OUO57514.1"/>
    <property type="molecule type" value="Genomic_DNA"/>
</dbReference>
<feature type="transmembrane region" description="Helical" evidence="6">
    <location>
        <begin position="15"/>
        <end position="40"/>
    </location>
</feature>
<dbReference type="Proteomes" id="UP000196368">
    <property type="component" value="Unassembled WGS sequence"/>
</dbReference>
<comment type="subcellular location">
    <subcellularLocation>
        <location evidence="1">Membrane</location>
        <topology evidence="1">Single-pass membrane protein</topology>
    </subcellularLocation>
</comment>
<evidence type="ECO:0000256" key="2">
    <source>
        <dbReference type="ARBA" id="ARBA00022481"/>
    </source>
</evidence>
<organism evidence="7 8">
    <name type="scientific">Candidatus Avelusimicrobium gallicola</name>
    <dbReference type="NCBI Taxonomy" id="2562704"/>
    <lineage>
        <taxon>Bacteria</taxon>
        <taxon>Pseudomonadati</taxon>
        <taxon>Elusimicrobiota</taxon>
        <taxon>Elusimicrobia</taxon>
        <taxon>Elusimicrobiales</taxon>
        <taxon>Elusimicrobiaceae</taxon>
        <taxon>Candidatus Avelusimicrobium</taxon>
    </lineage>
</organism>
<dbReference type="AlphaFoldDB" id="A0A1Y4DEE3"/>
<evidence type="ECO:0000256" key="1">
    <source>
        <dbReference type="ARBA" id="ARBA00004167"/>
    </source>
</evidence>
<dbReference type="PANTHER" id="PTHR30093">
    <property type="entry name" value="GENERAL SECRETION PATHWAY PROTEIN G"/>
    <property type="match status" value="1"/>
</dbReference>
<evidence type="ECO:0000256" key="6">
    <source>
        <dbReference type="SAM" id="Phobius"/>
    </source>
</evidence>
<reference evidence="8" key="1">
    <citation type="submission" date="2017-04" db="EMBL/GenBank/DDBJ databases">
        <title>Function of individual gut microbiota members based on whole genome sequencing of pure cultures obtained from chicken caecum.</title>
        <authorList>
            <person name="Medvecky M."/>
            <person name="Cejkova D."/>
            <person name="Polansky O."/>
            <person name="Karasova D."/>
            <person name="Kubasova T."/>
            <person name="Cizek A."/>
            <person name="Rychlik I."/>
        </authorList>
    </citation>
    <scope>NUCLEOTIDE SEQUENCE [LARGE SCALE GENOMIC DNA]</scope>
    <source>
        <strain evidence="8">An273</strain>
    </source>
</reference>
<sequence length="169" mass="18979">MAKIYQKSFPGAKNAGFTLIELLVVVLIIGILAAVAVPQYERAVLKSRMMKLLPVTKDIKNAEELYYLANGKYTENFNDLDITPFGTISTANPSYIGWDKNQCALFHSPFGWVWCTMPMNTPYATCGWKVWLDHSNKPGKIECVYGNYNVQDPKCEEVCKTTGFDYGGI</sequence>
<dbReference type="GO" id="GO:0016020">
    <property type="term" value="C:membrane"/>
    <property type="evidence" value="ECO:0007669"/>
    <property type="project" value="UniProtKB-SubCell"/>
</dbReference>
<dbReference type="Pfam" id="PF07963">
    <property type="entry name" value="N_methyl"/>
    <property type="match status" value="1"/>
</dbReference>
<dbReference type="InterPro" id="IPR045584">
    <property type="entry name" value="Pilin-like"/>
</dbReference>
<evidence type="ECO:0000313" key="8">
    <source>
        <dbReference type="Proteomes" id="UP000196368"/>
    </source>
</evidence>
<accession>A0A1Y4DEE3</accession>
<dbReference type="SUPFAM" id="SSF54523">
    <property type="entry name" value="Pili subunits"/>
    <property type="match status" value="1"/>
</dbReference>
<dbReference type="NCBIfam" id="TIGR02532">
    <property type="entry name" value="IV_pilin_GFxxxE"/>
    <property type="match status" value="1"/>
</dbReference>
<evidence type="ECO:0000313" key="7">
    <source>
        <dbReference type="EMBL" id="OUO57514.1"/>
    </source>
</evidence>
<dbReference type="GO" id="GO:0015627">
    <property type="term" value="C:type II protein secretion system complex"/>
    <property type="evidence" value="ECO:0007669"/>
    <property type="project" value="InterPro"/>
</dbReference>
<dbReference type="Gene3D" id="3.30.700.10">
    <property type="entry name" value="Glycoprotein, Type 4 Pilin"/>
    <property type="match status" value="1"/>
</dbReference>
<protein>
    <submittedName>
        <fullName evidence="7">Uncharacterized protein</fullName>
    </submittedName>
</protein>
<dbReference type="PROSITE" id="PS00409">
    <property type="entry name" value="PROKAR_NTER_METHYL"/>
    <property type="match status" value="1"/>
</dbReference>
<keyword evidence="5 6" id="KW-0472">Membrane</keyword>
<dbReference type="PRINTS" id="PR00813">
    <property type="entry name" value="BCTERIALGSPG"/>
</dbReference>
<name>A0A1Y4DEE3_9BACT</name>